<sequence length="69" mass="7956">MGKQSKWRTLMTDSPNMNHLAHNQNMRRMANCHASDELIIDFSLKKCLDASFVMLIFAYKLCFLSCLGD</sequence>
<reference evidence="1 2" key="1">
    <citation type="submission" date="2019-07" db="EMBL/GenBank/DDBJ databases">
        <title>WGS assembly of Gossypium tomentosum.</title>
        <authorList>
            <person name="Chen Z.J."/>
            <person name="Sreedasyam A."/>
            <person name="Ando A."/>
            <person name="Song Q."/>
            <person name="De L."/>
            <person name="Hulse-Kemp A."/>
            <person name="Ding M."/>
            <person name="Ye W."/>
            <person name="Kirkbride R."/>
            <person name="Jenkins J."/>
            <person name="Plott C."/>
            <person name="Lovell J."/>
            <person name="Lin Y.-M."/>
            <person name="Vaughn R."/>
            <person name="Liu B."/>
            <person name="Li W."/>
            <person name="Simpson S."/>
            <person name="Scheffler B."/>
            <person name="Saski C."/>
            <person name="Grover C."/>
            <person name="Hu G."/>
            <person name="Conover J."/>
            <person name="Carlson J."/>
            <person name="Shu S."/>
            <person name="Boston L."/>
            <person name="Williams M."/>
            <person name="Peterson D."/>
            <person name="Mcgee K."/>
            <person name="Jones D."/>
            <person name="Wendel J."/>
            <person name="Stelly D."/>
            <person name="Grimwood J."/>
            <person name="Schmutz J."/>
        </authorList>
    </citation>
    <scope>NUCLEOTIDE SEQUENCE [LARGE SCALE GENOMIC DNA]</scope>
    <source>
        <strain evidence="1">7179.01</strain>
    </source>
</reference>
<dbReference type="AlphaFoldDB" id="A0A5D2JB40"/>
<proteinExistence type="predicted"/>
<dbReference type="EMBL" id="CM017632">
    <property type="protein sequence ID" value="TYH51642.1"/>
    <property type="molecule type" value="Genomic_DNA"/>
</dbReference>
<organism evidence="1 2">
    <name type="scientific">Gossypium tomentosum</name>
    <name type="common">Hawaiian cotton</name>
    <name type="synonym">Gossypium sandvicense</name>
    <dbReference type="NCBI Taxonomy" id="34277"/>
    <lineage>
        <taxon>Eukaryota</taxon>
        <taxon>Viridiplantae</taxon>
        <taxon>Streptophyta</taxon>
        <taxon>Embryophyta</taxon>
        <taxon>Tracheophyta</taxon>
        <taxon>Spermatophyta</taxon>
        <taxon>Magnoliopsida</taxon>
        <taxon>eudicotyledons</taxon>
        <taxon>Gunneridae</taxon>
        <taxon>Pentapetalae</taxon>
        <taxon>rosids</taxon>
        <taxon>malvids</taxon>
        <taxon>Malvales</taxon>
        <taxon>Malvaceae</taxon>
        <taxon>Malvoideae</taxon>
        <taxon>Gossypium</taxon>
    </lineage>
</organism>
<name>A0A5D2JB40_GOSTO</name>
<accession>A0A5D2JB40</accession>
<keyword evidence="2" id="KW-1185">Reference proteome</keyword>
<evidence type="ECO:0000313" key="1">
    <source>
        <dbReference type="EMBL" id="TYH51642.1"/>
    </source>
</evidence>
<dbReference type="Proteomes" id="UP000322667">
    <property type="component" value="Chromosome D10"/>
</dbReference>
<protein>
    <submittedName>
        <fullName evidence="1">Uncharacterized protein</fullName>
    </submittedName>
</protein>
<evidence type="ECO:0000313" key="2">
    <source>
        <dbReference type="Proteomes" id="UP000322667"/>
    </source>
</evidence>
<gene>
    <name evidence="1" type="ORF">ES332_D10G290600v1</name>
</gene>